<dbReference type="Proteomes" id="UP001153678">
    <property type="component" value="Unassembled WGS sequence"/>
</dbReference>
<proteinExistence type="predicted"/>
<accession>A0A9W4SNM4</accession>
<evidence type="ECO:0000313" key="3">
    <source>
        <dbReference type="Proteomes" id="UP001153678"/>
    </source>
</evidence>
<dbReference type="EMBL" id="CAMKVN010001396">
    <property type="protein sequence ID" value="CAI2175679.1"/>
    <property type="molecule type" value="Genomic_DNA"/>
</dbReference>
<keyword evidence="3" id="KW-1185">Reference proteome</keyword>
<sequence>MKFLPILTVCLILIIAIVQAVPITKRALGSKVGTLGVSFEDSYKKFNGQVKAANKKFEKKIALFNKVIPDAAKDDHTDAKTTKWLLDWNAKYEKIVGDLEVTSKKLDKSIATLGKHLKQ</sequence>
<reference evidence="2" key="1">
    <citation type="submission" date="2022-08" db="EMBL/GenBank/DDBJ databases">
        <authorList>
            <person name="Kallberg Y."/>
            <person name="Tangrot J."/>
            <person name="Rosling A."/>
        </authorList>
    </citation>
    <scope>NUCLEOTIDE SEQUENCE</scope>
    <source>
        <strain evidence="2">Wild A</strain>
    </source>
</reference>
<feature type="signal peptide" evidence="1">
    <location>
        <begin position="1"/>
        <end position="20"/>
    </location>
</feature>
<feature type="chain" id="PRO_5040830766" evidence="1">
    <location>
        <begin position="21"/>
        <end position="119"/>
    </location>
</feature>
<protein>
    <submittedName>
        <fullName evidence="2">19224_t:CDS:1</fullName>
    </submittedName>
</protein>
<evidence type="ECO:0000256" key="1">
    <source>
        <dbReference type="SAM" id="SignalP"/>
    </source>
</evidence>
<name>A0A9W4SNM4_9GLOM</name>
<keyword evidence="1" id="KW-0732">Signal</keyword>
<organism evidence="2 3">
    <name type="scientific">Funneliformis geosporum</name>
    <dbReference type="NCBI Taxonomy" id="1117311"/>
    <lineage>
        <taxon>Eukaryota</taxon>
        <taxon>Fungi</taxon>
        <taxon>Fungi incertae sedis</taxon>
        <taxon>Mucoromycota</taxon>
        <taxon>Glomeromycotina</taxon>
        <taxon>Glomeromycetes</taxon>
        <taxon>Glomerales</taxon>
        <taxon>Glomeraceae</taxon>
        <taxon>Funneliformis</taxon>
    </lineage>
</organism>
<evidence type="ECO:0000313" key="2">
    <source>
        <dbReference type="EMBL" id="CAI2175679.1"/>
    </source>
</evidence>
<dbReference type="OrthoDB" id="2407585at2759"/>
<gene>
    <name evidence="2" type="ORF">FWILDA_LOCUS7216</name>
</gene>
<comment type="caution">
    <text evidence="2">The sequence shown here is derived from an EMBL/GenBank/DDBJ whole genome shotgun (WGS) entry which is preliminary data.</text>
</comment>
<dbReference type="AlphaFoldDB" id="A0A9W4SNM4"/>